<evidence type="ECO:0000256" key="2">
    <source>
        <dbReference type="PROSITE-ProRule" id="PRU00708"/>
    </source>
</evidence>
<dbReference type="Pfam" id="PF14432">
    <property type="entry name" value="DYW_deaminase"/>
    <property type="match status" value="1"/>
</dbReference>
<dbReference type="PANTHER" id="PTHR47926:SF347">
    <property type="entry name" value="PENTATRICOPEPTIDE REPEAT-CONTAINING PROTEIN"/>
    <property type="match status" value="1"/>
</dbReference>
<reference evidence="4 5" key="1">
    <citation type="submission" date="2019-12" db="EMBL/GenBank/DDBJ databases">
        <authorList>
            <person name="Scholz U."/>
            <person name="Mascher M."/>
            <person name="Fiebig A."/>
        </authorList>
    </citation>
    <scope>NUCLEOTIDE SEQUENCE</scope>
</reference>
<dbReference type="Pfam" id="PF20431">
    <property type="entry name" value="E_motif"/>
    <property type="match status" value="1"/>
</dbReference>
<evidence type="ECO:0000259" key="3">
    <source>
        <dbReference type="Pfam" id="PF14432"/>
    </source>
</evidence>
<keyword evidence="5" id="KW-1185">Reference proteome</keyword>
<dbReference type="GO" id="GO:0008270">
    <property type="term" value="F:zinc ion binding"/>
    <property type="evidence" value="ECO:0007669"/>
    <property type="project" value="InterPro"/>
</dbReference>
<evidence type="ECO:0000256" key="1">
    <source>
        <dbReference type="ARBA" id="ARBA00022737"/>
    </source>
</evidence>
<dbReference type="Proteomes" id="UP001189122">
    <property type="component" value="Unassembled WGS sequence"/>
</dbReference>
<organism evidence="4">
    <name type="scientific">Spirodela intermedia</name>
    <name type="common">Intermediate duckweed</name>
    <dbReference type="NCBI Taxonomy" id="51605"/>
    <lineage>
        <taxon>Eukaryota</taxon>
        <taxon>Viridiplantae</taxon>
        <taxon>Streptophyta</taxon>
        <taxon>Embryophyta</taxon>
        <taxon>Tracheophyta</taxon>
        <taxon>Spermatophyta</taxon>
        <taxon>Magnoliopsida</taxon>
        <taxon>Liliopsida</taxon>
        <taxon>Araceae</taxon>
        <taxon>Lemnoideae</taxon>
        <taxon>Spirodela</taxon>
    </lineage>
</organism>
<evidence type="ECO:0000313" key="4">
    <source>
        <dbReference type="EMBL" id="CAA2619189.1"/>
    </source>
</evidence>
<dbReference type="InterPro" id="IPR002885">
    <property type="entry name" value="PPR_rpt"/>
</dbReference>
<dbReference type="InterPro" id="IPR011990">
    <property type="entry name" value="TPR-like_helical_dom_sf"/>
</dbReference>
<dbReference type="FunFam" id="1.25.40.10:FF:000090">
    <property type="entry name" value="Pentatricopeptide repeat-containing protein, chloroplastic"/>
    <property type="match status" value="1"/>
</dbReference>
<dbReference type="InterPro" id="IPR046960">
    <property type="entry name" value="PPR_At4g14850-like_plant"/>
</dbReference>
<feature type="repeat" description="PPR" evidence="2">
    <location>
        <begin position="177"/>
        <end position="211"/>
    </location>
</feature>
<keyword evidence="1" id="KW-0677">Repeat</keyword>
<dbReference type="SUPFAM" id="SSF48452">
    <property type="entry name" value="TPR-like"/>
    <property type="match status" value="1"/>
</dbReference>
<dbReference type="AlphaFoldDB" id="A0A7I8IM48"/>
<dbReference type="EMBL" id="LR743591">
    <property type="protein sequence ID" value="CAA2619189.1"/>
    <property type="molecule type" value="Genomic_DNA"/>
</dbReference>
<name>A0A7I8IM48_SPIIN</name>
<protein>
    <recommendedName>
        <fullName evidence="3">DYW domain-containing protein</fullName>
    </recommendedName>
</protein>
<dbReference type="PANTHER" id="PTHR47926">
    <property type="entry name" value="PENTATRICOPEPTIDE REPEAT-CONTAINING PROTEIN"/>
    <property type="match status" value="1"/>
</dbReference>
<dbReference type="InterPro" id="IPR032867">
    <property type="entry name" value="DYW_dom"/>
</dbReference>
<dbReference type="Pfam" id="PF13041">
    <property type="entry name" value="PPR_2"/>
    <property type="match status" value="2"/>
</dbReference>
<feature type="repeat" description="PPR" evidence="2">
    <location>
        <begin position="5"/>
        <end position="39"/>
    </location>
</feature>
<dbReference type="NCBIfam" id="TIGR00756">
    <property type="entry name" value="PPR"/>
    <property type="match status" value="4"/>
</dbReference>
<dbReference type="Pfam" id="PF01535">
    <property type="entry name" value="PPR"/>
    <property type="match status" value="3"/>
</dbReference>
<dbReference type="InterPro" id="IPR046848">
    <property type="entry name" value="E_motif"/>
</dbReference>
<dbReference type="InterPro" id="IPR046849">
    <property type="entry name" value="E2_motif"/>
</dbReference>
<dbReference type="GO" id="GO:0003723">
    <property type="term" value="F:RNA binding"/>
    <property type="evidence" value="ECO:0007669"/>
    <property type="project" value="InterPro"/>
</dbReference>
<dbReference type="GO" id="GO:0009451">
    <property type="term" value="P:RNA modification"/>
    <property type="evidence" value="ECO:0007669"/>
    <property type="project" value="InterPro"/>
</dbReference>
<proteinExistence type="predicted"/>
<feature type="repeat" description="PPR" evidence="2">
    <location>
        <begin position="76"/>
        <end position="110"/>
    </location>
</feature>
<dbReference type="Pfam" id="PF20430">
    <property type="entry name" value="Eplus_motif"/>
    <property type="match status" value="1"/>
</dbReference>
<gene>
    <name evidence="4" type="ORF">SI7747_04005356</name>
</gene>
<accession>A0A7I8IM48</accession>
<sequence>MYKPRVFLWSSLIRGYARNGLSDEAVAVFRLMLQQGHALPPDKVVATELMAMYAKSGDWPSADLVFNRMAAGGGRDLVAWNALMAAYAQSGRADRALHLLDEMSQSGLKPDAATMVTALSACSSLGLLQLGKKIHRSIVEDGLDGHVVVENALLDMYAKCGSVAEARRRFEAMRHRNVVSWSTMIAGYAMNGDGEEALALAARMRDEGVEPNHVTHLAVLSACAHAAGIVSRGRSYFSAIASPTLEHYASMVDLLGRSGQVEEAYQLVKEMPVEPDAGVWGALLAACAVDRRVEIGQVAADRLLSLAPEGASYQVLLSNMYAAAGRWGDVEKVRNRMRKAKVRKTAGYCSVFYGGDRSHPQSGEIYAKLEELMRRVRDAGYAPRPARCCTTWRRRRRRWRWGRTARRSTCSDCHAFAKLVSKVVGVEIIMRDKNRFHHFTRGSCSCRDFW</sequence>
<evidence type="ECO:0000313" key="5">
    <source>
        <dbReference type="Proteomes" id="UP001189122"/>
    </source>
</evidence>
<dbReference type="Gene3D" id="1.25.40.10">
    <property type="entry name" value="Tetratricopeptide repeat domain"/>
    <property type="match status" value="3"/>
</dbReference>
<dbReference type="PROSITE" id="PS51375">
    <property type="entry name" value="PPR"/>
    <property type="match status" value="3"/>
</dbReference>
<dbReference type="EMBL" id="CACRZD030000004">
    <property type="protein sequence ID" value="CAA6658915.1"/>
    <property type="molecule type" value="Genomic_DNA"/>
</dbReference>
<feature type="domain" description="DYW" evidence="3">
    <location>
        <begin position="409"/>
        <end position="450"/>
    </location>
</feature>